<feature type="transmembrane region" description="Helical" evidence="5">
    <location>
        <begin position="39"/>
        <end position="63"/>
    </location>
</feature>
<dbReference type="PANTHER" id="PTHR10361:SF24">
    <property type="entry name" value="P3 PROTEIN"/>
    <property type="match status" value="1"/>
</dbReference>
<keyword evidence="2 5" id="KW-0812">Transmembrane</keyword>
<dbReference type="BioCyc" id="CSTA292563:G1353-1180-MONOMER"/>
<dbReference type="GO" id="GO:0016020">
    <property type="term" value="C:membrane"/>
    <property type="evidence" value="ECO:0007669"/>
    <property type="project" value="UniProtKB-SubCell"/>
</dbReference>
<evidence type="ECO:0000256" key="5">
    <source>
        <dbReference type="SAM" id="Phobius"/>
    </source>
</evidence>
<dbReference type="EMBL" id="CP003940">
    <property type="protein sequence ID" value="AFZ47139.1"/>
    <property type="molecule type" value="Genomic_DNA"/>
</dbReference>
<evidence type="ECO:0000313" key="7">
    <source>
        <dbReference type="Proteomes" id="UP000010483"/>
    </source>
</evidence>
<dbReference type="InterPro" id="IPR002657">
    <property type="entry name" value="BilAc:Na_symport/Acr3"/>
</dbReference>
<feature type="transmembrane region" description="Helical" evidence="5">
    <location>
        <begin position="98"/>
        <end position="120"/>
    </location>
</feature>
<protein>
    <submittedName>
        <fullName evidence="6">Bile acid:sodium symporter</fullName>
    </submittedName>
</protein>
<name>K9YJT2_CYASC</name>
<feature type="transmembrane region" description="Helical" evidence="5">
    <location>
        <begin position="172"/>
        <end position="190"/>
    </location>
</feature>
<dbReference type="PANTHER" id="PTHR10361">
    <property type="entry name" value="SODIUM-BILE ACID COTRANSPORTER"/>
    <property type="match status" value="1"/>
</dbReference>
<feature type="transmembrane region" description="Helical" evidence="5">
    <location>
        <begin position="233"/>
        <end position="256"/>
    </location>
</feature>
<dbReference type="Gene3D" id="1.20.1530.20">
    <property type="match status" value="1"/>
</dbReference>
<keyword evidence="3 5" id="KW-1133">Transmembrane helix</keyword>
<dbReference type="Pfam" id="PF01758">
    <property type="entry name" value="SBF"/>
    <property type="match status" value="1"/>
</dbReference>
<gene>
    <name evidence="6" type="ordered locus">Cyast_1172</name>
</gene>
<dbReference type="HOGENOM" id="CLU_034788_0_1_3"/>
<feature type="transmembrane region" description="Helical" evidence="5">
    <location>
        <begin position="196"/>
        <end position="221"/>
    </location>
</feature>
<dbReference type="KEGG" id="csn:Cyast_1172"/>
<keyword evidence="7" id="KW-1185">Reference proteome</keyword>
<dbReference type="InterPro" id="IPR004710">
    <property type="entry name" value="Bilac:Na_transpt"/>
</dbReference>
<evidence type="ECO:0000256" key="2">
    <source>
        <dbReference type="ARBA" id="ARBA00022692"/>
    </source>
</evidence>
<reference evidence="7" key="1">
    <citation type="journal article" date="2013" name="Proc. Natl. Acad. Sci. U.S.A.">
        <title>Improving the coverage of the cyanobacterial phylum using diversity-driven genome sequencing.</title>
        <authorList>
            <person name="Shih P.M."/>
            <person name="Wu D."/>
            <person name="Latifi A."/>
            <person name="Axen S.D."/>
            <person name="Fewer D.P."/>
            <person name="Talla E."/>
            <person name="Calteau A."/>
            <person name="Cai F."/>
            <person name="Tandeau de Marsac N."/>
            <person name="Rippka R."/>
            <person name="Herdman M."/>
            <person name="Sivonen K."/>
            <person name="Coursin T."/>
            <person name="Laurent T."/>
            <person name="Goodwin L."/>
            <person name="Nolan M."/>
            <person name="Davenport K.W."/>
            <person name="Han C.S."/>
            <person name="Rubin E.M."/>
            <person name="Eisen J.A."/>
            <person name="Woyke T."/>
            <person name="Gugger M."/>
            <person name="Kerfeld C.A."/>
        </authorList>
    </citation>
    <scope>NUCLEOTIDE SEQUENCE [LARGE SCALE GENOMIC DNA]</scope>
    <source>
        <strain evidence="7">ATCC 29140 / PCC 7202</strain>
    </source>
</reference>
<dbReference type="eggNOG" id="COG0385">
    <property type="taxonomic scope" value="Bacteria"/>
</dbReference>
<evidence type="ECO:0000313" key="6">
    <source>
        <dbReference type="EMBL" id="AFZ47139.1"/>
    </source>
</evidence>
<sequence>MEANFITEIFLPIALITIMLGMGLSLTKQDFHRIIVDPKAIFTGLFCQLIMLPMVAFLLMRFWNLAPEFAVGIILLSACPGGATSNLYSYLGKCDTALSISLTALSSMITIVSLPFIVNYGMELFMHDRTYVSLPVLKTITQIVVVTLIPVFLGMIIRSYKPNFALRADKPVKIASGLFMVLVVLGAILAERENLIPFIQATGFPTLTLNVVTLLVSFLIAKSVNLSWKQSSTISIEAGMQNGTLAIAIASSATLLNNPQIAIPPAIYSIMMFVTGAIVSYIFSCTNAENT</sequence>
<feature type="transmembrane region" description="Helical" evidence="5">
    <location>
        <begin position="262"/>
        <end position="283"/>
    </location>
</feature>
<keyword evidence="4 5" id="KW-0472">Membrane</keyword>
<organism evidence="6 7">
    <name type="scientific">Cyanobacterium stanieri (strain ATCC 29140 / PCC 7202)</name>
    <dbReference type="NCBI Taxonomy" id="292563"/>
    <lineage>
        <taxon>Bacteria</taxon>
        <taxon>Bacillati</taxon>
        <taxon>Cyanobacteriota</taxon>
        <taxon>Cyanophyceae</taxon>
        <taxon>Oscillatoriophycideae</taxon>
        <taxon>Chroococcales</taxon>
        <taxon>Geminocystaceae</taxon>
        <taxon>Cyanobacterium</taxon>
    </lineage>
</organism>
<evidence type="ECO:0000256" key="3">
    <source>
        <dbReference type="ARBA" id="ARBA00022989"/>
    </source>
</evidence>
<evidence type="ECO:0000256" key="4">
    <source>
        <dbReference type="ARBA" id="ARBA00023136"/>
    </source>
</evidence>
<dbReference type="InterPro" id="IPR038770">
    <property type="entry name" value="Na+/solute_symporter_sf"/>
</dbReference>
<comment type="subcellular location">
    <subcellularLocation>
        <location evidence="1">Membrane</location>
        <topology evidence="1">Multi-pass membrane protein</topology>
    </subcellularLocation>
</comment>
<dbReference type="AlphaFoldDB" id="K9YJT2"/>
<feature type="transmembrane region" description="Helical" evidence="5">
    <location>
        <begin position="6"/>
        <end position="27"/>
    </location>
</feature>
<proteinExistence type="predicted"/>
<dbReference type="Proteomes" id="UP000010483">
    <property type="component" value="Chromosome"/>
</dbReference>
<feature type="transmembrane region" description="Helical" evidence="5">
    <location>
        <begin position="140"/>
        <end position="160"/>
    </location>
</feature>
<feature type="transmembrane region" description="Helical" evidence="5">
    <location>
        <begin position="69"/>
        <end position="91"/>
    </location>
</feature>
<evidence type="ECO:0000256" key="1">
    <source>
        <dbReference type="ARBA" id="ARBA00004141"/>
    </source>
</evidence>
<accession>K9YJT2</accession>